<accession>A0AAV5CEF2</accession>
<dbReference type="CDD" id="cd00051">
    <property type="entry name" value="EFh"/>
    <property type="match status" value="1"/>
</dbReference>
<dbReference type="InterPro" id="IPR011992">
    <property type="entry name" value="EF-hand-dom_pair"/>
</dbReference>
<keyword evidence="1" id="KW-0677">Repeat</keyword>
<dbReference type="FunFam" id="1.10.238.10:FF:000001">
    <property type="entry name" value="Calmodulin 1"/>
    <property type="match status" value="1"/>
</dbReference>
<reference evidence="4" key="1">
    <citation type="journal article" date="2018" name="DNA Res.">
        <title>Multiple hybrid de novo genome assembly of finger millet, an orphan allotetraploid crop.</title>
        <authorList>
            <person name="Hatakeyama M."/>
            <person name="Aluri S."/>
            <person name="Balachadran M.T."/>
            <person name="Sivarajan S.R."/>
            <person name="Patrignani A."/>
            <person name="Gruter S."/>
            <person name="Poveda L."/>
            <person name="Shimizu-Inatsugi R."/>
            <person name="Baeten J."/>
            <person name="Francoijs K.J."/>
            <person name="Nataraja K.N."/>
            <person name="Reddy Y.A.N."/>
            <person name="Phadnis S."/>
            <person name="Ravikumar R.L."/>
            <person name="Schlapbach R."/>
            <person name="Sreeman S.M."/>
            <person name="Shimizu K.K."/>
        </authorList>
    </citation>
    <scope>NUCLEOTIDE SEQUENCE</scope>
</reference>
<dbReference type="InterPro" id="IPR002048">
    <property type="entry name" value="EF_hand_dom"/>
</dbReference>
<comment type="caution">
    <text evidence="4">The sequence shown here is derived from an EMBL/GenBank/DDBJ whole genome shotgun (WGS) entry which is preliminary data.</text>
</comment>
<sequence>MFWKDPDSEEELRESFKLFDADQNGYISADELRRMMENLGEKLTDKEVEDMIREADKDGDGLVSYEEFKQMMLSK</sequence>
<proteinExistence type="predicted"/>
<organism evidence="4 5">
    <name type="scientific">Eleusine coracana subsp. coracana</name>
    <dbReference type="NCBI Taxonomy" id="191504"/>
    <lineage>
        <taxon>Eukaryota</taxon>
        <taxon>Viridiplantae</taxon>
        <taxon>Streptophyta</taxon>
        <taxon>Embryophyta</taxon>
        <taxon>Tracheophyta</taxon>
        <taxon>Spermatophyta</taxon>
        <taxon>Magnoliopsida</taxon>
        <taxon>Liliopsida</taxon>
        <taxon>Poales</taxon>
        <taxon>Poaceae</taxon>
        <taxon>PACMAD clade</taxon>
        <taxon>Chloridoideae</taxon>
        <taxon>Cynodonteae</taxon>
        <taxon>Eleusininae</taxon>
        <taxon>Eleusine</taxon>
    </lineage>
</organism>
<protein>
    <recommendedName>
        <fullName evidence="3">EF-hand domain-containing protein</fullName>
    </recommendedName>
</protein>
<gene>
    <name evidence="4" type="primary">ga13245</name>
    <name evidence="4" type="ORF">PR202_ga13245</name>
</gene>
<keyword evidence="2" id="KW-0106">Calcium</keyword>
<dbReference type="PANTHER" id="PTHR23050">
    <property type="entry name" value="CALCIUM BINDING PROTEIN"/>
    <property type="match status" value="1"/>
</dbReference>
<feature type="domain" description="EF-hand" evidence="3">
    <location>
        <begin position="43"/>
        <end position="75"/>
    </location>
</feature>
<feature type="domain" description="EF-hand" evidence="3">
    <location>
        <begin position="7"/>
        <end position="42"/>
    </location>
</feature>
<dbReference type="GO" id="GO:0005509">
    <property type="term" value="F:calcium ion binding"/>
    <property type="evidence" value="ECO:0007669"/>
    <property type="project" value="InterPro"/>
</dbReference>
<dbReference type="SMART" id="SM00054">
    <property type="entry name" value="EFh"/>
    <property type="match status" value="2"/>
</dbReference>
<keyword evidence="5" id="KW-1185">Reference proteome</keyword>
<evidence type="ECO:0000259" key="3">
    <source>
        <dbReference type="PROSITE" id="PS50222"/>
    </source>
</evidence>
<dbReference type="Pfam" id="PF13499">
    <property type="entry name" value="EF-hand_7"/>
    <property type="match status" value="1"/>
</dbReference>
<dbReference type="Gene3D" id="1.10.238.10">
    <property type="entry name" value="EF-hand"/>
    <property type="match status" value="2"/>
</dbReference>
<dbReference type="Proteomes" id="UP001054889">
    <property type="component" value="Unassembled WGS sequence"/>
</dbReference>
<evidence type="ECO:0000256" key="2">
    <source>
        <dbReference type="ARBA" id="ARBA00022837"/>
    </source>
</evidence>
<dbReference type="InterPro" id="IPR018247">
    <property type="entry name" value="EF_Hand_1_Ca_BS"/>
</dbReference>
<dbReference type="PROSITE" id="PS50222">
    <property type="entry name" value="EF_HAND_2"/>
    <property type="match status" value="2"/>
</dbReference>
<reference evidence="4" key="2">
    <citation type="submission" date="2021-12" db="EMBL/GenBank/DDBJ databases">
        <title>Resequencing data analysis of finger millet.</title>
        <authorList>
            <person name="Hatakeyama M."/>
            <person name="Aluri S."/>
            <person name="Balachadran M.T."/>
            <person name="Sivarajan S.R."/>
            <person name="Poveda L."/>
            <person name="Shimizu-Inatsugi R."/>
            <person name="Schlapbach R."/>
            <person name="Sreeman S.M."/>
            <person name="Shimizu K.K."/>
        </authorList>
    </citation>
    <scope>NUCLEOTIDE SEQUENCE</scope>
</reference>
<dbReference type="EMBL" id="BQKI01000006">
    <property type="protein sequence ID" value="GJM96414.1"/>
    <property type="molecule type" value="Genomic_DNA"/>
</dbReference>
<evidence type="ECO:0000256" key="1">
    <source>
        <dbReference type="ARBA" id="ARBA00022737"/>
    </source>
</evidence>
<name>A0AAV5CEF2_ELECO</name>
<evidence type="ECO:0000313" key="5">
    <source>
        <dbReference type="Proteomes" id="UP001054889"/>
    </source>
</evidence>
<dbReference type="InterPro" id="IPR050145">
    <property type="entry name" value="Centrin_CML-like"/>
</dbReference>
<dbReference type="AlphaFoldDB" id="A0AAV5CEF2"/>
<dbReference type="SUPFAM" id="SSF47473">
    <property type="entry name" value="EF-hand"/>
    <property type="match status" value="1"/>
</dbReference>
<evidence type="ECO:0000313" key="4">
    <source>
        <dbReference type="EMBL" id="GJM96414.1"/>
    </source>
</evidence>
<dbReference type="PROSITE" id="PS00018">
    <property type="entry name" value="EF_HAND_1"/>
    <property type="match status" value="2"/>
</dbReference>